<keyword evidence="2" id="KW-1185">Reference proteome</keyword>
<protein>
    <submittedName>
        <fullName evidence="1">Uncharacterized protein</fullName>
    </submittedName>
</protein>
<reference evidence="1 2" key="1">
    <citation type="journal article" date="2023" name="Nucleic Acids Res.">
        <title>The hologenome of Daphnia magna reveals possible DNA methylation and microbiome-mediated evolution of the host genome.</title>
        <authorList>
            <person name="Chaturvedi A."/>
            <person name="Li X."/>
            <person name="Dhandapani V."/>
            <person name="Marshall H."/>
            <person name="Kissane S."/>
            <person name="Cuenca-Cambronero M."/>
            <person name="Asole G."/>
            <person name="Calvet F."/>
            <person name="Ruiz-Romero M."/>
            <person name="Marangio P."/>
            <person name="Guigo R."/>
            <person name="Rago D."/>
            <person name="Mirbahai L."/>
            <person name="Eastwood N."/>
            <person name="Colbourne J.K."/>
            <person name="Zhou J."/>
            <person name="Mallon E."/>
            <person name="Orsini L."/>
        </authorList>
    </citation>
    <scope>NUCLEOTIDE SEQUENCE [LARGE SCALE GENOMIC DNA]</scope>
    <source>
        <strain evidence="1">LRV0_1</strain>
    </source>
</reference>
<evidence type="ECO:0000313" key="2">
    <source>
        <dbReference type="Proteomes" id="UP001234178"/>
    </source>
</evidence>
<organism evidence="1 2">
    <name type="scientific">Daphnia magna</name>
    <dbReference type="NCBI Taxonomy" id="35525"/>
    <lineage>
        <taxon>Eukaryota</taxon>
        <taxon>Metazoa</taxon>
        <taxon>Ecdysozoa</taxon>
        <taxon>Arthropoda</taxon>
        <taxon>Crustacea</taxon>
        <taxon>Branchiopoda</taxon>
        <taxon>Diplostraca</taxon>
        <taxon>Cladocera</taxon>
        <taxon>Anomopoda</taxon>
        <taxon>Daphniidae</taxon>
        <taxon>Daphnia</taxon>
    </lineage>
</organism>
<gene>
    <name evidence="1" type="ORF">OUZ56_021314</name>
</gene>
<evidence type="ECO:0000313" key="1">
    <source>
        <dbReference type="EMBL" id="KAK4012212.1"/>
    </source>
</evidence>
<dbReference type="Proteomes" id="UP001234178">
    <property type="component" value="Unassembled WGS sequence"/>
</dbReference>
<sequence length="72" mass="8925">MLKRGYFIEDYLKGEWITPSDLYGIKVWLRYRIFCLGQWRDVRPTDIMLRIYQDWLFTNQKALKLLETYQSQ</sequence>
<proteinExistence type="predicted"/>
<accession>A0ABQ9ZH15</accession>
<name>A0ABQ9ZH15_9CRUS</name>
<dbReference type="Gene3D" id="1.10.340.30">
    <property type="entry name" value="Hypothetical protein, domain 2"/>
    <property type="match status" value="1"/>
</dbReference>
<dbReference type="EMBL" id="JAOYFB010000003">
    <property type="protein sequence ID" value="KAK4012212.1"/>
    <property type="molecule type" value="Genomic_DNA"/>
</dbReference>
<comment type="caution">
    <text evidence="1">The sequence shown here is derived from an EMBL/GenBank/DDBJ whole genome shotgun (WGS) entry which is preliminary data.</text>
</comment>